<evidence type="ECO:0000313" key="3">
    <source>
        <dbReference type="Proteomes" id="UP000035352"/>
    </source>
</evidence>
<reference evidence="2 3" key="1">
    <citation type="submission" date="2015-05" db="EMBL/GenBank/DDBJ databases">
        <authorList>
            <person name="Tang B."/>
            <person name="Yu Y."/>
        </authorList>
    </citation>
    <scope>NUCLEOTIDE SEQUENCE [LARGE SCALE GENOMIC DNA]</scope>
    <source>
        <strain evidence="2 3">DSM 7029</strain>
    </source>
</reference>
<protein>
    <recommendedName>
        <fullName evidence="4">Copper resistance protein</fullName>
    </recommendedName>
</protein>
<dbReference type="KEGG" id="pbh:AAW51_4035"/>
<keyword evidence="3" id="KW-1185">Reference proteome</keyword>
<sequence>MKLNKVARRWVASLLAAVLVCLQLVTAAYACMGSQSSEVIAMADMPDCEGMSAADTPQPQLCKAHCDRDKQTVNSAPVVDALAPPVLDWLITRLLLVLPTLNGEALPATVAAHTGPPDGAPPPYLAFLVLRN</sequence>
<keyword evidence="1" id="KW-0732">Signal</keyword>
<dbReference type="OrthoDB" id="8658141at2"/>
<evidence type="ECO:0000313" key="2">
    <source>
        <dbReference type="EMBL" id="AKJ30726.1"/>
    </source>
</evidence>
<dbReference type="Proteomes" id="UP000035352">
    <property type="component" value="Chromosome"/>
</dbReference>
<accession>A0A0G3BTK4</accession>
<name>A0A0G3BTK4_9BURK</name>
<dbReference type="STRING" id="413882.AAW51_4035"/>
<dbReference type="EMBL" id="CP011371">
    <property type="protein sequence ID" value="AKJ30726.1"/>
    <property type="molecule type" value="Genomic_DNA"/>
</dbReference>
<dbReference type="AlphaFoldDB" id="A0A0G3BTK4"/>
<gene>
    <name evidence="2" type="ORF">AAW51_4035</name>
</gene>
<proteinExistence type="predicted"/>
<feature type="signal peptide" evidence="1">
    <location>
        <begin position="1"/>
        <end position="30"/>
    </location>
</feature>
<dbReference type="PROSITE" id="PS51257">
    <property type="entry name" value="PROKAR_LIPOPROTEIN"/>
    <property type="match status" value="1"/>
</dbReference>
<evidence type="ECO:0008006" key="4">
    <source>
        <dbReference type="Google" id="ProtNLM"/>
    </source>
</evidence>
<organism evidence="2 3">
    <name type="scientific">Caldimonas brevitalea</name>
    <dbReference type="NCBI Taxonomy" id="413882"/>
    <lineage>
        <taxon>Bacteria</taxon>
        <taxon>Pseudomonadati</taxon>
        <taxon>Pseudomonadota</taxon>
        <taxon>Betaproteobacteria</taxon>
        <taxon>Burkholderiales</taxon>
        <taxon>Sphaerotilaceae</taxon>
        <taxon>Caldimonas</taxon>
    </lineage>
</organism>
<feature type="chain" id="PRO_5002551934" description="Copper resistance protein" evidence="1">
    <location>
        <begin position="31"/>
        <end position="132"/>
    </location>
</feature>
<dbReference type="RefSeq" id="WP_047196033.1">
    <property type="nucleotide sequence ID" value="NZ_CP011371.1"/>
</dbReference>
<evidence type="ECO:0000256" key="1">
    <source>
        <dbReference type="SAM" id="SignalP"/>
    </source>
</evidence>